<reference evidence="10 11" key="1">
    <citation type="submission" date="2022-04" db="EMBL/GenBank/DDBJ databases">
        <title>Gracilibacillus sp. isolated from saltern.</title>
        <authorList>
            <person name="Won M."/>
            <person name="Lee C.-M."/>
            <person name="Woen H.-Y."/>
            <person name="Kwon S.-W."/>
        </authorList>
    </citation>
    <scope>NUCLEOTIDE SEQUENCE [LARGE SCALE GENOMIC DNA]</scope>
    <source>
        <strain evidence="10 11">SSWR10-1</strain>
    </source>
</reference>
<proteinExistence type="inferred from homology"/>
<keyword evidence="11" id="KW-1185">Reference proteome</keyword>
<feature type="transmembrane region" description="Helical" evidence="7">
    <location>
        <begin position="335"/>
        <end position="355"/>
    </location>
</feature>
<evidence type="ECO:0000256" key="2">
    <source>
        <dbReference type="ARBA" id="ARBA00022475"/>
    </source>
</evidence>
<dbReference type="Gene3D" id="1.10.287.950">
    <property type="entry name" value="Methyl-accepting chemotaxis protein"/>
    <property type="match status" value="1"/>
</dbReference>
<evidence type="ECO:0000256" key="6">
    <source>
        <dbReference type="PROSITE-ProRule" id="PRU00284"/>
    </source>
</evidence>
<evidence type="ECO:0000256" key="3">
    <source>
        <dbReference type="ARBA" id="ARBA00023136"/>
    </source>
</evidence>
<dbReference type="SMART" id="SM00304">
    <property type="entry name" value="HAMP"/>
    <property type="match status" value="1"/>
</dbReference>
<dbReference type="CDD" id="cd06225">
    <property type="entry name" value="HAMP"/>
    <property type="match status" value="1"/>
</dbReference>
<evidence type="ECO:0000313" key="11">
    <source>
        <dbReference type="Proteomes" id="UP000831782"/>
    </source>
</evidence>
<gene>
    <name evidence="10" type="ORF">MUN88_13230</name>
</gene>
<evidence type="ECO:0000256" key="4">
    <source>
        <dbReference type="ARBA" id="ARBA00023224"/>
    </source>
</evidence>
<dbReference type="Proteomes" id="UP000831782">
    <property type="component" value="Chromosome"/>
</dbReference>
<dbReference type="PANTHER" id="PTHR32089">
    <property type="entry name" value="METHYL-ACCEPTING CHEMOTAXIS PROTEIN MCPB"/>
    <property type="match status" value="1"/>
</dbReference>
<feature type="domain" description="Methyl-accepting transducer" evidence="8">
    <location>
        <begin position="432"/>
        <end position="689"/>
    </location>
</feature>
<keyword evidence="7" id="KW-0812">Transmembrane</keyword>
<evidence type="ECO:0000256" key="7">
    <source>
        <dbReference type="SAM" id="Phobius"/>
    </source>
</evidence>
<evidence type="ECO:0000259" key="9">
    <source>
        <dbReference type="PROSITE" id="PS50885"/>
    </source>
</evidence>
<dbReference type="Pfam" id="PF00672">
    <property type="entry name" value="HAMP"/>
    <property type="match status" value="1"/>
</dbReference>
<sequence length="718" mass="79032">MAKKWKGKNKLGIRKTKDFLNSTRNKLSFFSKKKMKADNNVVETESAVNHATVSKKHSISRKILFNILSTVLISVCIVGIASYFISNAIIKEKVTEASEQTITQSADKLDYLINQYKNRVTEILMADNFSNTLSELDTYEKTNNFDYFSLKSKVDDALTQITTVDSNVSLYLLHTEKERIISSTQTISEEEIFANDWYKEAVNYDGPTAWIGGLSKGVSGTSEEPTISFAQKLRISGTDYILIVELTPAVFATALEGVQFGEDGDANIVDTNNQIVFSQDLEKISKDYPYEVDFKTEANMINDDGQLVFQSASEASDWYLVGSVSQKALTKDTAYIFYVTIGIILLAVIISIFIARRTVKLIASPIATISDQMASAKNGDLTVRSQAGSRKDEIGLLASSFNEMLENIGVMMNQTRTSANKVLEAAIELTDISQMQSQSAKEVAAASEEIASGATGLTDEAERGNTLAASIHDEVENVYQNNGVMENHAVEVLERSHEGLEKMNELVVKTKDGEQMTNALAAKVDTLKESTEQINQVMEMLTNIAQQTNLLSLNAAIEAARAGEAGQGFAVVADEIRKLSTQSKDSIDKVDEITTGIVNEVNETLQVLEAATPRFKEQVIQAEDTQLILNGVGDSMSTFTGKIQEVTRSIQQLRESQEVLTSTIHQVSATAEESSAISEEVSATTEEQLKVSESLVTTSDQLKELSEELQNMMRKFKI</sequence>
<accession>A0ABY4ESV3</accession>
<protein>
    <submittedName>
        <fullName evidence="10">Methyl-accepting chemotaxis protein</fullName>
    </submittedName>
</protein>
<organism evidence="10 11">
    <name type="scientific">Gracilibacillus caseinilyticus</name>
    <dbReference type="NCBI Taxonomy" id="2932256"/>
    <lineage>
        <taxon>Bacteria</taxon>
        <taxon>Bacillati</taxon>
        <taxon>Bacillota</taxon>
        <taxon>Bacilli</taxon>
        <taxon>Bacillales</taxon>
        <taxon>Bacillaceae</taxon>
        <taxon>Gracilibacillus</taxon>
    </lineage>
</organism>
<dbReference type="EMBL" id="CP095072">
    <property type="protein sequence ID" value="UOQ47045.1"/>
    <property type="molecule type" value="Genomic_DNA"/>
</dbReference>
<feature type="domain" description="HAMP" evidence="9">
    <location>
        <begin position="360"/>
        <end position="413"/>
    </location>
</feature>
<feature type="transmembrane region" description="Helical" evidence="7">
    <location>
        <begin position="63"/>
        <end position="85"/>
    </location>
</feature>
<keyword evidence="3 7" id="KW-0472">Membrane</keyword>
<keyword evidence="7" id="KW-1133">Transmembrane helix</keyword>
<keyword evidence="4 6" id="KW-0807">Transducer</keyword>
<dbReference type="Pfam" id="PF00015">
    <property type="entry name" value="MCPsignal"/>
    <property type="match status" value="1"/>
</dbReference>
<dbReference type="Gene3D" id="6.10.340.10">
    <property type="match status" value="1"/>
</dbReference>
<dbReference type="InterPro" id="IPR004089">
    <property type="entry name" value="MCPsignal_dom"/>
</dbReference>
<evidence type="ECO:0000256" key="1">
    <source>
        <dbReference type="ARBA" id="ARBA00004236"/>
    </source>
</evidence>
<evidence type="ECO:0000313" key="10">
    <source>
        <dbReference type="EMBL" id="UOQ47045.1"/>
    </source>
</evidence>
<keyword evidence="2" id="KW-1003">Cell membrane</keyword>
<comment type="subcellular location">
    <subcellularLocation>
        <location evidence="1">Cell membrane</location>
    </subcellularLocation>
</comment>
<dbReference type="PROSITE" id="PS50111">
    <property type="entry name" value="CHEMOTAXIS_TRANSDUC_2"/>
    <property type="match status" value="1"/>
</dbReference>
<dbReference type="SMART" id="SM00283">
    <property type="entry name" value="MA"/>
    <property type="match status" value="1"/>
</dbReference>
<dbReference type="PROSITE" id="PS50885">
    <property type="entry name" value="HAMP"/>
    <property type="match status" value="1"/>
</dbReference>
<dbReference type="RefSeq" id="WP_244715783.1">
    <property type="nucleotide sequence ID" value="NZ_CP095072.1"/>
</dbReference>
<evidence type="ECO:0000259" key="8">
    <source>
        <dbReference type="PROSITE" id="PS50111"/>
    </source>
</evidence>
<dbReference type="SUPFAM" id="SSF58104">
    <property type="entry name" value="Methyl-accepting chemotaxis protein (MCP) signaling domain"/>
    <property type="match status" value="1"/>
</dbReference>
<dbReference type="InterPro" id="IPR003660">
    <property type="entry name" value="HAMP_dom"/>
</dbReference>
<name>A0ABY4ESV3_9BACI</name>
<dbReference type="PANTHER" id="PTHR32089:SF112">
    <property type="entry name" value="LYSOZYME-LIKE PROTEIN-RELATED"/>
    <property type="match status" value="1"/>
</dbReference>
<comment type="similarity">
    <text evidence="5">Belongs to the methyl-accepting chemotaxis (MCP) protein family.</text>
</comment>
<evidence type="ECO:0000256" key="5">
    <source>
        <dbReference type="ARBA" id="ARBA00029447"/>
    </source>
</evidence>